<dbReference type="AlphaFoldDB" id="A0A3S5B9B4"/>
<accession>A0A3S5B9B4</accession>
<gene>
    <name evidence="2" type="ORF">PXEA_LOCUS30973</name>
</gene>
<comment type="caution">
    <text evidence="2">The sequence shown here is derived from an EMBL/GenBank/DDBJ whole genome shotgun (WGS) entry which is preliminary data.</text>
</comment>
<sequence length="244" mass="27275">MTRLTEVADYDDGETSGNVPSPQSNAGNTNNYYGRQLRTSHLRVWPLKDSDRHVSTHTHRPAVQLVRFDEAPLPSLLPAYLPNSSGWLLPPTSGSAGQLHDRPTRVFGACLPGSHLAGFPLTLGDAPGLFYQDPSVSFISLSLCHPKGHANIFSLPFDTVEIFFLPKHKHDLMLFSLRSMCRSFGRPKRCPELSLCSDAHLLEATWLDGLQDKQNVWIFLLQRPTCHLEFTPFRMKIKLAGSTK</sequence>
<organism evidence="2 3">
    <name type="scientific">Protopolystoma xenopodis</name>
    <dbReference type="NCBI Taxonomy" id="117903"/>
    <lineage>
        <taxon>Eukaryota</taxon>
        <taxon>Metazoa</taxon>
        <taxon>Spiralia</taxon>
        <taxon>Lophotrochozoa</taxon>
        <taxon>Platyhelminthes</taxon>
        <taxon>Monogenea</taxon>
        <taxon>Polyopisthocotylea</taxon>
        <taxon>Polystomatidea</taxon>
        <taxon>Polystomatidae</taxon>
        <taxon>Protopolystoma</taxon>
    </lineage>
</organism>
<evidence type="ECO:0000256" key="1">
    <source>
        <dbReference type="SAM" id="MobiDB-lite"/>
    </source>
</evidence>
<dbReference type="EMBL" id="CAAALY010255264">
    <property type="protein sequence ID" value="VEL37533.1"/>
    <property type="molecule type" value="Genomic_DNA"/>
</dbReference>
<keyword evidence="3" id="KW-1185">Reference proteome</keyword>
<feature type="compositionally biased region" description="Polar residues" evidence="1">
    <location>
        <begin position="15"/>
        <end position="32"/>
    </location>
</feature>
<evidence type="ECO:0000313" key="3">
    <source>
        <dbReference type="Proteomes" id="UP000784294"/>
    </source>
</evidence>
<reference evidence="2" key="1">
    <citation type="submission" date="2018-11" db="EMBL/GenBank/DDBJ databases">
        <authorList>
            <consortium name="Pathogen Informatics"/>
        </authorList>
    </citation>
    <scope>NUCLEOTIDE SEQUENCE</scope>
</reference>
<protein>
    <submittedName>
        <fullName evidence="2">Uncharacterized protein</fullName>
    </submittedName>
</protein>
<dbReference type="Proteomes" id="UP000784294">
    <property type="component" value="Unassembled WGS sequence"/>
</dbReference>
<proteinExistence type="predicted"/>
<feature type="region of interest" description="Disordered" evidence="1">
    <location>
        <begin position="1"/>
        <end position="32"/>
    </location>
</feature>
<evidence type="ECO:0000313" key="2">
    <source>
        <dbReference type="EMBL" id="VEL37533.1"/>
    </source>
</evidence>
<name>A0A3S5B9B4_9PLAT</name>